<evidence type="ECO:0000313" key="2">
    <source>
        <dbReference type="EMBL" id="CAD8131065.1"/>
    </source>
</evidence>
<organism evidence="2 3">
    <name type="scientific">Paramecium sonneborni</name>
    <dbReference type="NCBI Taxonomy" id="65129"/>
    <lineage>
        <taxon>Eukaryota</taxon>
        <taxon>Sar</taxon>
        <taxon>Alveolata</taxon>
        <taxon>Ciliophora</taxon>
        <taxon>Intramacronucleata</taxon>
        <taxon>Oligohymenophorea</taxon>
        <taxon>Peniculida</taxon>
        <taxon>Parameciidae</taxon>
        <taxon>Paramecium</taxon>
    </lineage>
</organism>
<accession>A0A8S1RVS7</accession>
<gene>
    <name evidence="1" type="ORF">PSON_ATCC_30995.1.T3660003</name>
    <name evidence="2" type="ORF">PSON_ATCC_30995.1.T3660004</name>
</gene>
<sequence length="230" mass="27478">MEKNNDAINDYSCAIQNQTKNPFQHLLLGLVYYTQKQLSFSKQYLQKAQELSKNLSPKDLQRFNFSQGNLIFINKQITQLTQKDIQQQTQKDQQQIINNKILDRDQLDGFIIEQKENALKQENKSFFWHLHYYLGAVKIIYTWWNNIKKKNSDQEWIIYPQFYKHLHLLHQIRIEVSLGAFNLIESVSFNLEEIKDSIIQQYSDEVANKEIDYEEQSLIGYCLQSILQQY</sequence>
<dbReference type="EMBL" id="CAJJDN010000366">
    <property type="protein sequence ID" value="CAD8131065.1"/>
    <property type="molecule type" value="Genomic_DNA"/>
</dbReference>
<protein>
    <recommendedName>
        <fullName evidence="4">Tetratricopeptide repeat protein</fullName>
    </recommendedName>
</protein>
<evidence type="ECO:0000313" key="1">
    <source>
        <dbReference type="EMBL" id="CAD8131064.1"/>
    </source>
</evidence>
<keyword evidence="3" id="KW-1185">Reference proteome</keyword>
<evidence type="ECO:0008006" key="4">
    <source>
        <dbReference type="Google" id="ProtNLM"/>
    </source>
</evidence>
<dbReference type="EMBL" id="CAJJDN010000366">
    <property type="protein sequence ID" value="CAD8131064.1"/>
    <property type="molecule type" value="Genomic_DNA"/>
</dbReference>
<evidence type="ECO:0000313" key="3">
    <source>
        <dbReference type="Proteomes" id="UP000692954"/>
    </source>
</evidence>
<dbReference type="AlphaFoldDB" id="A0A8S1RVS7"/>
<proteinExistence type="predicted"/>
<comment type="caution">
    <text evidence="2">The sequence shown here is derived from an EMBL/GenBank/DDBJ whole genome shotgun (WGS) entry which is preliminary data.</text>
</comment>
<reference evidence="2" key="1">
    <citation type="submission" date="2021-01" db="EMBL/GenBank/DDBJ databases">
        <authorList>
            <consortium name="Genoscope - CEA"/>
            <person name="William W."/>
        </authorList>
    </citation>
    <scope>NUCLEOTIDE SEQUENCE</scope>
</reference>
<name>A0A8S1RVS7_9CILI</name>
<dbReference type="Proteomes" id="UP000692954">
    <property type="component" value="Unassembled WGS sequence"/>
</dbReference>